<keyword evidence="4 9" id="KW-0812">Transmembrane</keyword>
<evidence type="ECO:0000256" key="5">
    <source>
        <dbReference type="ARBA" id="ARBA00022970"/>
    </source>
</evidence>
<dbReference type="AlphaFoldDB" id="A0A6P2BUY9"/>
<sequence>MTLIWSGLASGAVYALVAIGYNIVFVSSQTFNFAQAQLVMVGAFVAYNASVTWHLPLWAVALIATAAVLALATVEERVAVRPVSEPDALLVTTLGVATLLSGGTQLIWGSQPLSVPFPGSSNVISVFGGRIYPYEVGLVAAPVVLVLIYLYLSRRLTVGLALLGMAEDREAAILRGVNVRLLALGTFALAGAVAGLVSLLVGPYTFAVATLGSELALKGFVVLAIGGFGSMGGSLVGAVIVGLVEAVASRYLGTQYSDLCVFAVLLIVLFARPAGLFVRTRERVV</sequence>
<feature type="transmembrane region" description="Helical" evidence="9">
    <location>
        <begin position="6"/>
        <end position="24"/>
    </location>
</feature>
<keyword evidence="2" id="KW-0813">Transport</keyword>
<comment type="similarity">
    <text evidence="8">Belongs to the binding-protein-dependent transport system permease family. LivHM subfamily.</text>
</comment>
<dbReference type="GO" id="GO:0005886">
    <property type="term" value="C:plasma membrane"/>
    <property type="evidence" value="ECO:0007669"/>
    <property type="project" value="UniProtKB-SubCell"/>
</dbReference>
<keyword evidence="5" id="KW-0029">Amino-acid transport</keyword>
<evidence type="ECO:0000256" key="1">
    <source>
        <dbReference type="ARBA" id="ARBA00004651"/>
    </source>
</evidence>
<dbReference type="Pfam" id="PF02653">
    <property type="entry name" value="BPD_transp_2"/>
    <property type="match status" value="1"/>
</dbReference>
<dbReference type="EMBL" id="RPFW01000005">
    <property type="protein sequence ID" value="TVZ02710.1"/>
    <property type="molecule type" value="Genomic_DNA"/>
</dbReference>
<keyword evidence="3" id="KW-1003">Cell membrane</keyword>
<protein>
    <submittedName>
        <fullName evidence="10">Branched-chain amino acid ABC transporter permease</fullName>
    </submittedName>
</protein>
<name>A0A6P2BUY9_9ACTN</name>
<keyword evidence="6 9" id="KW-1133">Transmembrane helix</keyword>
<proteinExistence type="inferred from homology"/>
<dbReference type="OrthoDB" id="3572933at2"/>
<evidence type="ECO:0000256" key="8">
    <source>
        <dbReference type="ARBA" id="ARBA00037998"/>
    </source>
</evidence>
<gene>
    <name evidence="10" type="ORF">EAS64_25235</name>
</gene>
<dbReference type="GO" id="GO:0006865">
    <property type="term" value="P:amino acid transport"/>
    <property type="evidence" value="ECO:0007669"/>
    <property type="project" value="UniProtKB-KW"/>
</dbReference>
<keyword evidence="11" id="KW-1185">Reference proteome</keyword>
<feature type="transmembrane region" description="Helical" evidence="9">
    <location>
        <begin position="256"/>
        <end position="278"/>
    </location>
</feature>
<dbReference type="PANTHER" id="PTHR11795">
    <property type="entry name" value="BRANCHED-CHAIN AMINO ACID TRANSPORT SYSTEM PERMEASE PROTEIN LIVH"/>
    <property type="match status" value="1"/>
</dbReference>
<comment type="subcellular location">
    <subcellularLocation>
        <location evidence="1">Cell membrane</location>
        <topology evidence="1">Multi-pass membrane protein</topology>
    </subcellularLocation>
</comment>
<dbReference type="InterPro" id="IPR052157">
    <property type="entry name" value="BCAA_transport_permease"/>
</dbReference>
<feature type="transmembrane region" description="Helical" evidence="9">
    <location>
        <begin position="86"/>
        <end position="108"/>
    </location>
</feature>
<reference evidence="10 11" key="1">
    <citation type="submission" date="2018-11" db="EMBL/GenBank/DDBJ databases">
        <title>Trebonia kvetii gen.nov., sp.nov., a novel acidophilic actinobacterium, and proposal of the new actinobacterial family Treboniaceae fam. nov.</title>
        <authorList>
            <person name="Rapoport D."/>
            <person name="Sagova-Mareckova M."/>
            <person name="Sedlacek I."/>
            <person name="Provaznik J."/>
            <person name="Kralova S."/>
            <person name="Pavlinic D."/>
            <person name="Benes V."/>
            <person name="Kopecky J."/>
        </authorList>
    </citation>
    <scope>NUCLEOTIDE SEQUENCE [LARGE SCALE GENOMIC DNA]</scope>
    <source>
        <strain evidence="10 11">15Tr583</strain>
    </source>
</reference>
<dbReference type="GO" id="GO:0022857">
    <property type="term" value="F:transmembrane transporter activity"/>
    <property type="evidence" value="ECO:0007669"/>
    <property type="project" value="InterPro"/>
</dbReference>
<evidence type="ECO:0000256" key="6">
    <source>
        <dbReference type="ARBA" id="ARBA00022989"/>
    </source>
</evidence>
<dbReference type="CDD" id="cd06582">
    <property type="entry name" value="TM_PBP1_LivH_like"/>
    <property type="match status" value="1"/>
</dbReference>
<accession>A0A6P2BUY9</accession>
<feature type="transmembrane region" description="Helical" evidence="9">
    <location>
        <begin position="181"/>
        <end position="201"/>
    </location>
</feature>
<keyword evidence="7 9" id="KW-0472">Membrane</keyword>
<evidence type="ECO:0000256" key="2">
    <source>
        <dbReference type="ARBA" id="ARBA00022448"/>
    </source>
</evidence>
<evidence type="ECO:0000313" key="10">
    <source>
        <dbReference type="EMBL" id="TVZ02710.1"/>
    </source>
</evidence>
<dbReference type="Proteomes" id="UP000460272">
    <property type="component" value="Unassembled WGS sequence"/>
</dbReference>
<evidence type="ECO:0000256" key="9">
    <source>
        <dbReference type="SAM" id="Phobius"/>
    </source>
</evidence>
<feature type="transmembrane region" description="Helical" evidence="9">
    <location>
        <begin position="55"/>
        <end position="74"/>
    </location>
</feature>
<evidence type="ECO:0000256" key="3">
    <source>
        <dbReference type="ARBA" id="ARBA00022475"/>
    </source>
</evidence>
<feature type="transmembrane region" description="Helical" evidence="9">
    <location>
        <begin position="31"/>
        <end position="49"/>
    </location>
</feature>
<feature type="transmembrane region" description="Helical" evidence="9">
    <location>
        <begin position="221"/>
        <end position="244"/>
    </location>
</feature>
<dbReference type="PANTHER" id="PTHR11795:SF450">
    <property type="entry name" value="ABC TRANSPORTER PERMEASE PROTEIN"/>
    <property type="match status" value="1"/>
</dbReference>
<feature type="transmembrane region" description="Helical" evidence="9">
    <location>
        <begin position="131"/>
        <end position="152"/>
    </location>
</feature>
<comment type="caution">
    <text evidence="10">The sequence shown here is derived from an EMBL/GenBank/DDBJ whole genome shotgun (WGS) entry which is preliminary data.</text>
</comment>
<evidence type="ECO:0000256" key="4">
    <source>
        <dbReference type="ARBA" id="ARBA00022692"/>
    </source>
</evidence>
<evidence type="ECO:0000256" key="7">
    <source>
        <dbReference type="ARBA" id="ARBA00023136"/>
    </source>
</evidence>
<evidence type="ECO:0000313" key="11">
    <source>
        <dbReference type="Proteomes" id="UP000460272"/>
    </source>
</evidence>
<dbReference type="InterPro" id="IPR001851">
    <property type="entry name" value="ABC_transp_permease"/>
</dbReference>
<organism evidence="10 11">
    <name type="scientific">Trebonia kvetii</name>
    <dbReference type="NCBI Taxonomy" id="2480626"/>
    <lineage>
        <taxon>Bacteria</taxon>
        <taxon>Bacillati</taxon>
        <taxon>Actinomycetota</taxon>
        <taxon>Actinomycetes</taxon>
        <taxon>Streptosporangiales</taxon>
        <taxon>Treboniaceae</taxon>
        <taxon>Trebonia</taxon>
    </lineage>
</organism>